<feature type="transmembrane region" description="Helical" evidence="1">
    <location>
        <begin position="38"/>
        <end position="59"/>
    </location>
</feature>
<accession>A0A8A4THE4</accession>
<evidence type="ECO:0000313" key="3">
    <source>
        <dbReference type="Proteomes" id="UP000663929"/>
    </source>
</evidence>
<keyword evidence="1" id="KW-0472">Membrane</keyword>
<sequence>MLPLLRFLVPLLGIYMTYVAVATSLESNLFEVWPELAQIPWMVATLQDFYINIALVYFWVWYKETHWGSRLLWLVLFVCLGAIATCLYLTLQLYKVPADAAVSEVLLRAERPER</sequence>
<keyword evidence="1" id="KW-0812">Transmembrane</keyword>
<dbReference type="PANTHER" id="PTHR36318:SF3">
    <property type="entry name" value="OS06G0581300 PROTEIN"/>
    <property type="match status" value="1"/>
</dbReference>
<dbReference type="Proteomes" id="UP000663929">
    <property type="component" value="Chromosome"/>
</dbReference>
<dbReference type="AlphaFoldDB" id="A0A8A4THE4"/>
<feature type="transmembrane region" description="Helical" evidence="1">
    <location>
        <begin position="71"/>
        <end position="91"/>
    </location>
</feature>
<organism evidence="2 3">
    <name type="scientific">Sulfidibacter corallicola</name>
    <dbReference type="NCBI Taxonomy" id="2818388"/>
    <lineage>
        <taxon>Bacteria</taxon>
        <taxon>Pseudomonadati</taxon>
        <taxon>Acidobacteriota</taxon>
        <taxon>Holophagae</taxon>
        <taxon>Acanthopleuribacterales</taxon>
        <taxon>Acanthopleuribacteraceae</taxon>
        <taxon>Sulfidibacter</taxon>
    </lineage>
</organism>
<reference evidence="2" key="1">
    <citation type="submission" date="2021-03" db="EMBL/GenBank/DDBJ databases">
        <title>Acanthopleuribacteraceae sp. M133.</title>
        <authorList>
            <person name="Wang G."/>
        </authorList>
    </citation>
    <scope>NUCLEOTIDE SEQUENCE</scope>
    <source>
        <strain evidence="2">M133</strain>
    </source>
</reference>
<evidence type="ECO:0000256" key="1">
    <source>
        <dbReference type="SAM" id="Phobius"/>
    </source>
</evidence>
<gene>
    <name evidence="2" type="ORF">J3U87_21490</name>
</gene>
<evidence type="ECO:0000313" key="2">
    <source>
        <dbReference type="EMBL" id="QTD48168.1"/>
    </source>
</evidence>
<keyword evidence="3" id="KW-1185">Reference proteome</keyword>
<dbReference type="KEGG" id="scor:J3U87_21490"/>
<name>A0A8A4THE4_SULCO</name>
<dbReference type="Pfam" id="PF07343">
    <property type="entry name" value="DUF1475"/>
    <property type="match status" value="1"/>
</dbReference>
<dbReference type="InterPro" id="IPR009943">
    <property type="entry name" value="DUF1475"/>
</dbReference>
<proteinExistence type="predicted"/>
<keyword evidence="1" id="KW-1133">Transmembrane helix</keyword>
<dbReference type="RefSeq" id="WP_237377827.1">
    <property type="nucleotide sequence ID" value="NZ_CP071793.1"/>
</dbReference>
<dbReference type="EMBL" id="CP071793">
    <property type="protein sequence ID" value="QTD48168.1"/>
    <property type="molecule type" value="Genomic_DNA"/>
</dbReference>
<dbReference type="PANTHER" id="PTHR36318">
    <property type="entry name" value="OS06G0581300 PROTEIN"/>
    <property type="match status" value="1"/>
</dbReference>
<protein>
    <submittedName>
        <fullName evidence="2">DUF1475 family protein</fullName>
    </submittedName>
</protein>